<dbReference type="PRINTS" id="PR00081">
    <property type="entry name" value="GDHRDH"/>
</dbReference>
<comment type="similarity">
    <text evidence="1">Belongs to the short-chain dehydrogenases/reductases (SDR) family.</text>
</comment>
<gene>
    <name evidence="3" type="primary">yciK</name>
    <name evidence="3" type="ORF">BTM25_46370</name>
</gene>
<dbReference type="AlphaFoldDB" id="A0A2P4UEJ6"/>
<keyword evidence="4" id="KW-1185">Reference proteome</keyword>
<dbReference type="SUPFAM" id="SSF51735">
    <property type="entry name" value="NAD(P)-binding Rossmann-fold domains"/>
    <property type="match status" value="1"/>
</dbReference>
<evidence type="ECO:0000256" key="2">
    <source>
        <dbReference type="ARBA" id="ARBA00023002"/>
    </source>
</evidence>
<dbReference type="GO" id="GO:0016491">
    <property type="term" value="F:oxidoreductase activity"/>
    <property type="evidence" value="ECO:0007669"/>
    <property type="project" value="UniProtKB-KW"/>
</dbReference>
<dbReference type="InterPro" id="IPR051122">
    <property type="entry name" value="SDR_DHRS6-like"/>
</dbReference>
<evidence type="ECO:0000256" key="1">
    <source>
        <dbReference type="ARBA" id="ARBA00006484"/>
    </source>
</evidence>
<name>A0A2P4UEJ6_9ACTN</name>
<evidence type="ECO:0000313" key="3">
    <source>
        <dbReference type="EMBL" id="POM23483.1"/>
    </source>
</evidence>
<dbReference type="Pfam" id="PF00106">
    <property type="entry name" value="adh_short"/>
    <property type="match status" value="1"/>
</dbReference>
<reference evidence="3 4" key="1">
    <citation type="journal article" date="2017" name="Chemistry">
        <title>Isolation, Biosynthesis and Chemical Modifications of Rubterolones A-F: Rare Tropolone Alkaloids from Actinomadura sp. 5-2.</title>
        <authorList>
            <person name="Guo H."/>
            <person name="Benndorf R."/>
            <person name="Leichnitz D."/>
            <person name="Klassen J.L."/>
            <person name="Vollmers J."/>
            <person name="Gorls H."/>
            <person name="Steinacker M."/>
            <person name="Weigel C."/>
            <person name="Dahse H.M."/>
            <person name="Kaster A.K."/>
            <person name="de Beer Z.W."/>
            <person name="Poulsen M."/>
            <person name="Beemelmanns C."/>
        </authorList>
    </citation>
    <scope>NUCLEOTIDE SEQUENCE [LARGE SCALE GENOMIC DNA]</scope>
    <source>
        <strain evidence="3 4">5-2</strain>
    </source>
</reference>
<dbReference type="PROSITE" id="PS00061">
    <property type="entry name" value="ADH_SHORT"/>
    <property type="match status" value="1"/>
</dbReference>
<keyword evidence="2 3" id="KW-0560">Oxidoreductase</keyword>
<proteinExistence type="inferred from homology"/>
<dbReference type="EC" id="1.-.-.-" evidence="3"/>
<dbReference type="InterPro" id="IPR036291">
    <property type="entry name" value="NAD(P)-bd_dom_sf"/>
</dbReference>
<protein>
    <submittedName>
        <fullName evidence="3">Putative oxidoreductase YciK</fullName>
        <ecNumber evidence="3">1.-.-.-</ecNumber>
    </submittedName>
</protein>
<dbReference type="InterPro" id="IPR020904">
    <property type="entry name" value="Sc_DH/Rdtase_CS"/>
</dbReference>
<organism evidence="3 4">
    <name type="scientific">Actinomadura rubteroloni</name>
    <dbReference type="NCBI Taxonomy" id="1926885"/>
    <lineage>
        <taxon>Bacteria</taxon>
        <taxon>Bacillati</taxon>
        <taxon>Actinomycetota</taxon>
        <taxon>Actinomycetes</taxon>
        <taxon>Streptosporangiales</taxon>
        <taxon>Thermomonosporaceae</taxon>
        <taxon>Actinomadura</taxon>
    </lineage>
</organism>
<dbReference type="Proteomes" id="UP000242367">
    <property type="component" value="Unassembled WGS sequence"/>
</dbReference>
<dbReference type="RefSeq" id="WP_103565095.1">
    <property type="nucleotide sequence ID" value="NZ_MTBP01000003.1"/>
</dbReference>
<dbReference type="EMBL" id="MTBP01000003">
    <property type="protein sequence ID" value="POM23483.1"/>
    <property type="molecule type" value="Genomic_DNA"/>
</dbReference>
<dbReference type="InterPro" id="IPR002347">
    <property type="entry name" value="SDR_fam"/>
</dbReference>
<comment type="caution">
    <text evidence="3">The sequence shown here is derived from an EMBL/GenBank/DDBJ whole genome shotgun (WGS) entry which is preliminary data.</text>
</comment>
<dbReference type="Gene3D" id="3.40.50.720">
    <property type="entry name" value="NAD(P)-binding Rossmann-like Domain"/>
    <property type="match status" value="1"/>
</dbReference>
<dbReference type="PANTHER" id="PTHR43477:SF1">
    <property type="entry name" value="DIHYDROANTICAPSIN 7-DEHYDROGENASE"/>
    <property type="match status" value="1"/>
</dbReference>
<dbReference type="PANTHER" id="PTHR43477">
    <property type="entry name" value="DIHYDROANTICAPSIN 7-DEHYDROGENASE"/>
    <property type="match status" value="1"/>
</dbReference>
<sequence length="227" mass="23508">MTAGRVVVVAGAAGAAGPAACRALADAGAVVIACGRDADRLAAVDGPAERHAVDLLDDAATARFAASVAERHGRVDGLVHLVGGWRGGTPFTAEDPADWTWLSDRIVRTLQHTTRAFHPHLTASDAGRLAIVSATEATRPTANNAHYAAAKAAAEAWTLAVAQSWTDGTAAASILVVRGLLTDAMRAARPDAKFTSLTHVDTVAERIVSLWSEPAADLNGARLWLTP</sequence>
<accession>A0A2P4UEJ6</accession>
<evidence type="ECO:0000313" key="4">
    <source>
        <dbReference type="Proteomes" id="UP000242367"/>
    </source>
</evidence>